<dbReference type="InterPro" id="IPR041413">
    <property type="entry name" value="MLTR_LBD"/>
</dbReference>
<dbReference type="SMART" id="SM00530">
    <property type="entry name" value="HTH_XRE"/>
    <property type="match status" value="1"/>
</dbReference>
<feature type="domain" description="HTH cro/C1-type" evidence="1">
    <location>
        <begin position="13"/>
        <end position="85"/>
    </location>
</feature>
<dbReference type="RefSeq" id="WP_149403170.1">
    <property type="nucleotide sequence ID" value="NZ_BIXY01000066.1"/>
</dbReference>
<keyword evidence="3" id="KW-1185">Reference proteome</keyword>
<dbReference type="GO" id="GO:0003677">
    <property type="term" value="F:DNA binding"/>
    <property type="evidence" value="ECO:0007669"/>
    <property type="project" value="InterPro"/>
</dbReference>
<evidence type="ECO:0000313" key="2">
    <source>
        <dbReference type="EMBL" id="GCF10277.1"/>
    </source>
</evidence>
<gene>
    <name evidence="2" type="ORF">KDI_38410</name>
</gene>
<dbReference type="OrthoDB" id="5346389at2"/>
<dbReference type="EMBL" id="BIXY01000066">
    <property type="protein sequence ID" value="GCF10277.1"/>
    <property type="molecule type" value="Genomic_DNA"/>
</dbReference>
<dbReference type="AlphaFoldDB" id="A0A5A5TFY6"/>
<dbReference type="CDD" id="cd00093">
    <property type="entry name" value="HTH_XRE"/>
    <property type="match status" value="1"/>
</dbReference>
<dbReference type="InterPro" id="IPR001387">
    <property type="entry name" value="Cro/C1-type_HTH"/>
</dbReference>
<organism evidence="2 3">
    <name type="scientific">Dictyobacter arantiisoli</name>
    <dbReference type="NCBI Taxonomy" id="2014874"/>
    <lineage>
        <taxon>Bacteria</taxon>
        <taxon>Bacillati</taxon>
        <taxon>Chloroflexota</taxon>
        <taxon>Ktedonobacteria</taxon>
        <taxon>Ktedonobacterales</taxon>
        <taxon>Dictyobacteraceae</taxon>
        <taxon>Dictyobacter</taxon>
    </lineage>
</organism>
<sequence length="282" mass="32352">MQEHERRRTLANFLRQQRARLSPTDVGLPPGIRRRTPGLRREEIAQLANIGTSWYVWLEQGRDVHPSAQVLESLAQALRLTLNERRHLFLLAGQPLPAPVSPLEESISPALQQVLDDLNPTPAYVMGRRYDYLAWNKAADGLFSISEASPPYGYNLIWRLFTSQTMRENPNWEMIARATLAEFRTASANYPEDRWFEELIEDLKQISPEFCRWWPHHNVRGALDGHKVIQHATLGLLEFEHLTLQVLSNPDIKIMIYTPNAVTQAKLQRLLDTQASSLSGIM</sequence>
<dbReference type="InterPro" id="IPR010982">
    <property type="entry name" value="Lambda_DNA-bd_dom_sf"/>
</dbReference>
<dbReference type="Pfam" id="PF13560">
    <property type="entry name" value="HTH_31"/>
    <property type="match status" value="1"/>
</dbReference>
<proteinExistence type="predicted"/>
<dbReference type="PANTHER" id="PTHR35010">
    <property type="entry name" value="BLL4672 PROTEIN-RELATED"/>
    <property type="match status" value="1"/>
</dbReference>
<dbReference type="Proteomes" id="UP000322530">
    <property type="component" value="Unassembled WGS sequence"/>
</dbReference>
<evidence type="ECO:0000259" key="1">
    <source>
        <dbReference type="SMART" id="SM00530"/>
    </source>
</evidence>
<protein>
    <submittedName>
        <fullName evidence="2">Transcriptional regulator</fullName>
    </submittedName>
</protein>
<reference evidence="2 3" key="1">
    <citation type="submission" date="2019-01" db="EMBL/GenBank/DDBJ databases">
        <title>Draft genome sequence of Dictyobacter sp. Uno17.</title>
        <authorList>
            <person name="Wang C.M."/>
            <person name="Zheng Y."/>
            <person name="Sakai Y."/>
            <person name="Abe K."/>
            <person name="Yokota A."/>
            <person name="Yabe S."/>
        </authorList>
    </citation>
    <scope>NUCLEOTIDE SEQUENCE [LARGE SCALE GENOMIC DNA]</scope>
    <source>
        <strain evidence="2 3">Uno17</strain>
    </source>
</reference>
<dbReference type="Pfam" id="PF17765">
    <property type="entry name" value="MLTR_LBD"/>
    <property type="match status" value="1"/>
</dbReference>
<dbReference type="Gene3D" id="3.30.450.180">
    <property type="match status" value="1"/>
</dbReference>
<name>A0A5A5TFY6_9CHLR</name>
<dbReference type="SUPFAM" id="SSF47413">
    <property type="entry name" value="lambda repressor-like DNA-binding domains"/>
    <property type="match status" value="1"/>
</dbReference>
<dbReference type="Gene3D" id="1.10.260.40">
    <property type="entry name" value="lambda repressor-like DNA-binding domains"/>
    <property type="match status" value="1"/>
</dbReference>
<comment type="caution">
    <text evidence="2">The sequence shown here is derived from an EMBL/GenBank/DDBJ whole genome shotgun (WGS) entry which is preliminary data.</text>
</comment>
<accession>A0A5A5TFY6</accession>
<evidence type="ECO:0000313" key="3">
    <source>
        <dbReference type="Proteomes" id="UP000322530"/>
    </source>
</evidence>